<reference evidence="2 3" key="2">
    <citation type="journal article" date="2019" name="G3 (Bethesda)">
        <title>Hybrid Assembly of the Genome of the Entomopathogenic Nematode Steinernema carpocapsae Identifies the X-Chromosome.</title>
        <authorList>
            <person name="Serra L."/>
            <person name="Macchietto M."/>
            <person name="Macias-Munoz A."/>
            <person name="McGill C.J."/>
            <person name="Rodriguez I.M."/>
            <person name="Rodriguez B."/>
            <person name="Murad R."/>
            <person name="Mortazavi A."/>
        </authorList>
    </citation>
    <scope>NUCLEOTIDE SEQUENCE [LARGE SCALE GENOMIC DNA]</scope>
    <source>
        <strain evidence="2 3">ALL</strain>
    </source>
</reference>
<evidence type="ECO:0000313" key="2">
    <source>
        <dbReference type="EMBL" id="TKR76621.1"/>
    </source>
</evidence>
<dbReference type="EMBL" id="AZBU02000005">
    <property type="protein sequence ID" value="TKR76621.1"/>
    <property type="molecule type" value="Genomic_DNA"/>
</dbReference>
<reference evidence="2 3" key="1">
    <citation type="journal article" date="2015" name="Genome Biol.">
        <title>Comparative genomics of Steinernema reveals deeply conserved gene regulatory networks.</title>
        <authorList>
            <person name="Dillman A.R."/>
            <person name="Macchietto M."/>
            <person name="Porter C.F."/>
            <person name="Rogers A."/>
            <person name="Williams B."/>
            <person name="Antoshechkin I."/>
            <person name="Lee M.M."/>
            <person name="Goodwin Z."/>
            <person name="Lu X."/>
            <person name="Lewis E.E."/>
            <person name="Goodrich-Blair H."/>
            <person name="Stock S.P."/>
            <person name="Adams B.J."/>
            <person name="Sternberg P.W."/>
            <person name="Mortazavi A."/>
        </authorList>
    </citation>
    <scope>NUCLEOTIDE SEQUENCE [LARGE SCALE GENOMIC DNA]</scope>
    <source>
        <strain evidence="2 3">ALL</strain>
    </source>
</reference>
<organism evidence="2 3">
    <name type="scientific">Steinernema carpocapsae</name>
    <name type="common">Entomopathogenic nematode</name>
    <dbReference type="NCBI Taxonomy" id="34508"/>
    <lineage>
        <taxon>Eukaryota</taxon>
        <taxon>Metazoa</taxon>
        <taxon>Ecdysozoa</taxon>
        <taxon>Nematoda</taxon>
        <taxon>Chromadorea</taxon>
        <taxon>Rhabditida</taxon>
        <taxon>Tylenchina</taxon>
        <taxon>Panagrolaimomorpha</taxon>
        <taxon>Strongyloidoidea</taxon>
        <taxon>Steinernematidae</taxon>
        <taxon>Steinernema</taxon>
    </lineage>
</organism>
<gene>
    <name evidence="2" type="ORF">L596_017735</name>
</gene>
<proteinExistence type="predicted"/>
<sequence length="228" mass="26475">MDIAHSYYDGLLKKCEEGPSGMTCKNNEGESVKWFFGQRSKDKFHLWNEDRWDMAGIPMTSDTHALYRTTSKCFAFKNPSERSCFSIQDQIGLKYHELQTTKQENQRQTEDEKRKLEESRPVNDCQPGKDKTTVAPKEKDSPKNLYCSGKRSVRWSRLAYSTSCVHSKHGFFRDPVCINGLNHSKRHAKNGGLEECFPDKNTQQKPQMPLCLCTSFRVERKTRYKTKV</sequence>
<name>A0A4U5N2S4_STECR</name>
<accession>A0A4U5N2S4</accession>
<evidence type="ECO:0000313" key="3">
    <source>
        <dbReference type="Proteomes" id="UP000298663"/>
    </source>
</evidence>
<dbReference type="Proteomes" id="UP000298663">
    <property type="component" value="Unassembled WGS sequence"/>
</dbReference>
<feature type="region of interest" description="Disordered" evidence="1">
    <location>
        <begin position="98"/>
        <end position="141"/>
    </location>
</feature>
<dbReference type="AlphaFoldDB" id="A0A4U5N2S4"/>
<protein>
    <submittedName>
        <fullName evidence="2">Uncharacterized protein</fullName>
    </submittedName>
</protein>
<comment type="caution">
    <text evidence="2">The sequence shown here is derived from an EMBL/GenBank/DDBJ whole genome shotgun (WGS) entry which is preliminary data.</text>
</comment>
<keyword evidence="3" id="KW-1185">Reference proteome</keyword>
<evidence type="ECO:0000256" key="1">
    <source>
        <dbReference type="SAM" id="MobiDB-lite"/>
    </source>
</evidence>